<evidence type="ECO:0000256" key="1">
    <source>
        <dbReference type="SAM" id="Phobius"/>
    </source>
</evidence>
<dbReference type="Pfam" id="PF09925">
    <property type="entry name" value="DUF2157"/>
    <property type="match status" value="1"/>
</dbReference>
<feature type="transmembrane region" description="Helical" evidence="1">
    <location>
        <begin position="302"/>
        <end position="320"/>
    </location>
</feature>
<comment type="caution">
    <text evidence="3">The sequence shown here is derived from an EMBL/GenBank/DDBJ whole genome shotgun (WGS) entry which is preliminary data.</text>
</comment>
<proteinExistence type="predicted"/>
<feature type="transmembrane region" description="Helical" evidence="1">
    <location>
        <begin position="264"/>
        <end position="282"/>
    </location>
</feature>
<evidence type="ECO:0000313" key="3">
    <source>
        <dbReference type="EMBL" id="KGD61647.1"/>
    </source>
</evidence>
<feature type="transmembrane region" description="Helical" evidence="1">
    <location>
        <begin position="233"/>
        <end position="252"/>
    </location>
</feature>
<keyword evidence="1" id="KW-0472">Membrane</keyword>
<dbReference type="Proteomes" id="UP000029443">
    <property type="component" value="Unassembled WGS sequence"/>
</dbReference>
<dbReference type="RefSeq" id="WP_035246793.1">
    <property type="nucleotide sequence ID" value="NZ_ARXU01000004.1"/>
</dbReference>
<feature type="transmembrane region" description="Helical" evidence="1">
    <location>
        <begin position="200"/>
        <end position="221"/>
    </location>
</feature>
<accession>A0ABR4WDS7</accession>
<feature type="transmembrane region" description="Helical" evidence="1">
    <location>
        <begin position="378"/>
        <end position="395"/>
    </location>
</feature>
<evidence type="ECO:0000313" key="4">
    <source>
        <dbReference type="Proteomes" id="UP000029443"/>
    </source>
</evidence>
<gene>
    <name evidence="3" type="ORF">T9A_01596</name>
</gene>
<feature type="transmembrane region" description="Helical" evidence="1">
    <location>
        <begin position="107"/>
        <end position="128"/>
    </location>
</feature>
<feature type="transmembrane region" description="Helical" evidence="1">
    <location>
        <begin position="401"/>
        <end position="419"/>
    </location>
</feature>
<evidence type="ECO:0000259" key="2">
    <source>
        <dbReference type="Pfam" id="PF09925"/>
    </source>
</evidence>
<organism evidence="3 4">
    <name type="scientific">Alcanivorax jadensis T9</name>
    <dbReference type="NCBI Taxonomy" id="1177181"/>
    <lineage>
        <taxon>Bacteria</taxon>
        <taxon>Pseudomonadati</taxon>
        <taxon>Pseudomonadota</taxon>
        <taxon>Gammaproteobacteria</taxon>
        <taxon>Oceanospirillales</taxon>
        <taxon>Alcanivoracaceae</taxon>
        <taxon>Alcanivorax</taxon>
    </lineage>
</organism>
<reference evidence="3 4" key="1">
    <citation type="submission" date="2012-09" db="EMBL/GenBank/DDBJ databases">
        <title>Genome Sequence of alkane-degrading Bacterium Alcanivorax jadensis T9.</title>
        <authorList>
            <person name="Lai Q."/>
            <person name="Shao Z."/>
        </authorList>
    </citation>
    <scope>NUCLEOTIDE SEQUENCE [LARGE SCALE GENOMIC DNA]</scope>
    <source>
        <strain evidence="3 4">T9</strain>
    </source>
</reference>
<protein>
    <recommendedName>
        <fullName evidence="2">DUF2157 domain-containing protein</fullName>
    </recommendedName>
</protein>
<feature type="domain" description="DUF2157" evidence="2">
    <location>
        <begin position="17"/>
        <end position="157"/>
    </location>
</feature>
<dbReference type="InterPro" id="IPR018677">
    <property type="entry name" value="DUF2157"/>
</dbReference>
<keyword evidence="4" id="KW-1185">Reference proteome</keyword>
<feature type="transmembrane region" description="Helical" evidence="1">
    <location>
        <begin position="48"/>
        <end position="70"/>
    </location>
</feature>
<sequence>MQLLGLLRRELRSECRQWVDDGDISEDQGNRILARYGTRLDDDSDSSLAYKVLVTVALLFVGMAILLLVSANWETIPRAVRMLGLIATTVALNGVGIYQYLQRREGIGWLFLGGISYGASIMLIAQIYHLGEHFPDGLFYWALGVAPMAWLVRSRVVTLLMLAVAMLWLFAEGQFSPPWAMALFMAVGLTVAVQARSAGLMLVLAAVGVSWLNLLLGWAYGYPRGPDFEAGHLTLNLGLLALLYALVCWLGSRSALHWQRAGSLIGLWTLRGYLLLLLPFTFSEFAEGYLHEQAGLADPGLWLGLLAALLASSLLVFRRLGQTGGRLLVMLLPFAMLGIHGLLSRDDAALFAVAVNLLALLSAIVLIQEGLRRGLSQFFYSGIALVLALAVMRYLDLFGDYLGAAAMFLVAAAVLYGAARYWRRQQRLAEQESGEGQA</sequence>
<feature type="transmembrane region" description="Helical" evidence="1">
    <location>
        <begin position="349"/>
        <end position="366"/>
    </location>
</feature>
<feature type="transmembrane region" description="Helical" evidence="1">
    <location>
        <begin position="327"/>
        <end position="343"/>
    </location>
</feature>
<feature type="transmembrane region" description="Helical" evidence="1">
    <location>
        <begin position="82"/>
        <end position="101"/>
    </location>
</feature>
<name>A0ABR4WDS7_9GAMM</name>
<feature type="transmembrane region" description="Helical" evidence="1">
    <location>
        <begin position="176"/>
        <end position="193"/>
    </location>
</feature>
<keyword evidence="1" id="KW-0812">Transmembrane</keyword>
<dbReference type="EMBL" id="ARXU01000004">
    <property type="protein sequence ID" value="KGD61647.1"/>
    <property type="molecule type" value="Genomic_DNA"/>
</dbReference>
<keyword evidence="1" id="KW-1133">Transmembrane helix</keyword>